<dbReference type="Gene3D" id="1.20.120.350">
    <property type="entry name" value="Voltage-gated potassium channels. Chain C"/>
    <property type="match status" value="1"/>
</dbReference>
<keyword evidence="2 6" id="KW-0812">Transmembrane</keyword>
<feature type="coiled-coil region" evidence="5">
    <location>
        <begin position="260"/>
        <end position="287"/>
    </location>
</feature>
<dbReference type="RefSeq" id="WP_145457040.1">
    <property type="nucleotide sequence ID" value="NZ_CP036317.1"/>
</dbReference>
<evidence type="ECO:0000256" key="6">
    <source>
        <dbReference type="SAM" id="Phobius"/>
    </source>
</evidence>
<keyword evidence="3 6" id="KW-1133">Transmembrane helix</keyword>
<sequence>MNRYTKKVDQFAAAPMFVVSILFLAFFAGMLHLRNLESEGLSLAICEWSLFLLYPCFIIEAMVHLALGSPRWKLNLLFCLVPPLRITARDQMTGRAIWFPVLAWTEVDKQFCTRVRKTFSAPMLVIALLVLPLFAVEHYWQKQIESSPMLADLAAMATGFIWFAFTLEFIIMISIEQKRLDYCRKHWIDLAVICLPMIAFLRTLRITGSAMRLQRLARLQQLTRSARIFRLKSLVMKLYRALLVLEIVNRFLHRNPEKRIARLEELLLEKEQEMEAIRSEMRLLSERITLKSLSETEAESETVSITQRKAA</sequence>
<feature type="transmembrane region" description="Helical" evidence="6">
    <location>
        <begin position="153"/>
        <end position="175"/>
    </location>
</feature>
<evidence type="ECO:0000256" key="5">
    <source>
        <dbReference type="SAM" id="Coils"/>
    </source>
</evidence>
<evidence type="ECO:0000313" key="7">
    <source>
        <dbReference type="EMBL" id="QDV18929.1"/>
    </source>
</evidence>
<dbReference type="OrthoDB" id="210533at2"/>
<feature type="transmembrane region" description="Helical" evidence="6">
    <location>
        <begin position="12"/>
        <end position="33"/>
    </location>
</feature>
<feature type="transmembrane region" description="Helical" evidence="6">
    <location>
        <begin position="48"/>
        <end position="67"/>
    </location>
</feature>
<dbReference type="GO" id="GO:0016020">
    <property type="term" value="C:membrane"/>
    <property type="evidence" value="ECO:0007669"/>
    <property type="project" value="UniProtKB-SubCell"/>
</dbReference>
<feature type="transmembrane region" description="Helical" evidence="6">
    <location>
        <begin position="119"/>
        <end position="141"/>
    </location>
</feature>
<dbReference type="InterPro" id="IPR027359">
    <property type="entry name" value="Volt_channel_dom_sf"/>
</dbReference>
<evidence type="ECO:0000256" key="3">
    <source>
        <dbReference type="ARBA" id="ARBA00022989"/>
    </source>
</evidence>
<organism evidence="7 8">
    <name type="scientific">Gimesia panareensis</name>
    <dbReference type="NCBI Taxonomy" id="2527978"/>
    <lineage>
        <taxon>Bacteria</taxon>
        <taxon>Pseudomonadati</taxon>
        <taxon>Planctomycetota</taxon>
        <taxon>Planctomycetia</taxon>
        <taxon>Planctomycetales</taxon>
        <taxon>Planctomycetaceae</taxon>
        <taxon>Gimesia</taxon>
    </lineage>
</organism>
<dbReference type="Proteomes" id="UP000320839">
    <property type="component" value="Chromosome"/>
</dbReference>
<dbReference type="EMBL" id="CP036317">
    <property type="protein sequence ID" value="QDV18929.1"/>
    <property type="molecule type" value="Genomic_DNA"/>
</dbReference>
<comment type="subcellular location">
    <subcellularLocation>
        <location evidence="1">Membrane</location>
        <topology evidence="1">Multi-pass membrane protein</topology>
    </subcellularLocation>
</comment>
<proteinExistence type="predicted"/>
<feature type="transmembrane region" description="Helical" evidence="6">
    <location>
        <begin position="187"/>
        <end position="204"/>
    </location>
</feature>
<keyword evidence="5" id="KW-0175">Coiled coil</keyword>
<evidence type="ECO:0008006" key="9">
    <source>
        <dbReference type="Google" id="ProtNLM"/>
    </source>
</evidence>
<evidence type="ECO:0000256" key="4">
    <source>
        <dbReference type="ARBA" id="ARBA00023136"/>
    </source>
</evidence>
<reference evidence="7 8" key="1">
    <citation type="submission" date="2019-02" db="EMBL/GenBank/DDBJ databases">
        <title>Deep-cultivation of Planctomycetes and their phenomic and genomic characterization uncovers novel biology.</title>
        <authorList>
            <person name="Wiegand S."/>
            <person name="Jogler M."/>
            <person name="Boedeker C."/>
            <person name="Pinto D."/>
            <person name="Vollmers J."/>
            <person name="Rivas-Marin E."/>
            <person name="Kohn T."/>
            <person name="Peeters S.H."/>
            <person name="Heuer A."/>
            <person name="Rast P."/>
            <person name="Oberbeckmann S."/>
            <person name="Bunk B."/>
            <person name="Jeske O."/>
            <person name="Meyerdierks A."/>
            <person name="Storesund J.E."/>
            <person name="Kallscheuer N."/>
            <person name="Luecker S."/>
            <person name="Lage O.M."/>
            <person name="Pohl T."/>
            <person name="Merkel B.J."/>
            <person name="Hornburger P."/>
            <person name="Mueller R.-W."/>
            <person name="Bruemmer F."/>
            <person name="Labrenz M."/>
            <person name="Spormann A.M."/>
            <person name="Op den Camp H."/>
            <person name="Overmann J."/>
            <person name="Amann R."/>
            <person name="Jetten M.S.M."/>
            <person name="Mascher T."/>
            <person name="Medema M.H."/>
            <person name="Devos D.P."/>
            <person name="Kaster A.-K."/>
            <person name="Ovreas L."/>
            <person name="Rohde M."/>
            <person name="Galperin M.Y."/>
            <person name="Jogler C."/>
        </authorList>
    </citation>
    <scope>NUCLEOTIDE SEQUENCE [LARGE SCALE GENOMIC DNA]</scope>
    <source>
        <strain evidence="7 8">Pan153</strain>
    </source>
</reference>
<evidence type="ECO:0000256" key="1">
    <source>
        <dbReference type="ARBA" id="ARBA00004141"/>
    </source>
</evidence>
<name>A0A518FRF8_9PLAN</name>
<dbReference type="AlphaFoldDB" id="A0A518FRF8"/>
<gene>
    <name evidence="7" type="ORF">Pan153_35900</name>
</gene>
<evidence type="ECO:0000313" key="8">
    <source>
        <dbReference type="Proteomes" id="UP000320839"/>
    </source>
</evidence>
<keyword evidence="4 6" id="KW-0472">Membrane</keyword>
<accession>A0A518FRF8</accession>
<evidence type="ECO:0000256" key="2">
    <source>
        <dbReference type="ARBA" id="ARBA00022692"/>
    </source>
</evidence>
<protein>
    <recommendedName>
        <fullName evidence="9">Potassium channel protein</fullName>
    </recommendedName>
</protein>